<feature type="domain" description="DNA2/NAM7 helicase-like C-terminal" evidence="3">
    <location>
        <begin position="490"/>
        <end position="587"/>
    </location>
</feature>
<dbReference type="AlphaFoldDB" id="A0A9D1NCN2"/>
<evidence type="ECO:0000313" key="5">
    <source>
        <dbReference type="Proteomes" id="UP000886891"/>
    </source>
</evidence>
<dbReference type="InterPro" id="IPR045055">
    <property type="entry name" value="DNA2/NAM7-like"/>
</dbReference>
<feature type="non-terminal residue" evidence="4">
    <location>
        <position position="1"/>
    </location>
</feature>
<evidence type="ECO:0000259" key="1">
    <source>
        <dbReference type="Pfam" id="PF10881"/>
    </source>
</evidence>
<dbReference type="InterPro" id="IPR024402">
    <property type="entry name" value="DUF2726"/>
</dbReference>
<accession>A0A9D1NCN2</accession>
<dbReference type="SUPFAM" id="SSF52540">
    <property type="entry name" value="P-loop containing nucleoside triphosphate hydrolases"/>
    <property type="match status" value="1"/>
</dbReference>
<dbReference type="InterPro" id="IPR041677">
    <property type="entry name" value="DNA2/NAM7_AAA_11"/>
</dbReference>
<feature type="domain" description="DNA2/NAM7 helicase helicase" evidence="2">
    <location>
        <begin position="46"/>
        <end position="397"/>
    </location>
</feature>
<dbReference type="Gene3D" id="3.40.50.300">
    <property type="entry name" value="P-loop containing nucleotide triphosphate hydrolases"/>
    <property type="match status" value="3"/>
</dbReference>
<sequence>GENLLAKQYEKLKFVGENTVLANYLNPEIRKPCTYQVRDLIFPFGCNAGQYQAVLAAMGNQISVIEGPPGTGKTQTILNIIANLIVTGKTVQIVSYNNSAIANIREKLQQYGFDFIVAFLGNRDNKDNFIAEQPKCYPDLTHWREEKGRELLKEIQKYAVKMPEYYEKKAILAKLKLEQQQIDTEYHYFKDYNRDAGIDTVEIPCKIKSSAQKILSILESCQTASGQNRKIKWRTKVKLRVFCGKSISRLAECDNNSLIVALQNLYYIRKSMELKQEIEQISQYLAKPDIVEAEKAYRELSLRYFKYQLSLKYKSNTQRKQFSHEDLTRNIFDVTKEYPVVLSTTFSARSNVNDIDCFDYIIMDEASQVDVVTGALALSVAQNAVIVGDSKQLPNVISEKDRYLAEAVSQSYPIDDNYNYVEVSFLKSVSQLFPNVPKTLLKEHYRCHPKIINFCNQKFYEGELILMTDDVGEKDVLGVKTSVIGEHARGHINQRQVDIICNEILPSLKCRAEQIGIIAPYRDQVEALTKAINNSKVDIATVHKFQGREKDVIILSTVDNKPTEFSDDPYLLNVAISRAKKRLILVAPEEAQGMDSNIGDLIAYIRYHRFEISDSHLYSIFDYLYSQYDEQRRTYLKKHKKISEYDSENLMFALICDVLKEQNYNNFGVICRHPLKMLIRNKNLLTEEEFRYVQHNSTHLDFLIYSKISKMPVLAIEVDGYWYHKAGTRQDERDQMKNRILEKYGVPYLRFKTNGSGEKEILIQKLHELLS</sequence>
<dbReference type="Pfam" id="PF13087">
    <property type="entry name" value="AAA_12"/>
    <property type="match status" value="1"/>
</dbReference>
<dbReference type="InterPro" id="IPR027417">
    <property type="entry name" value="P-loop_NTPase"/>
</dbReference>
<proteinExistence type="predicted"/>
<dbReference type="Gene3D" id="3.40.960.10">
    <property type="entry name" value="VSR Endonuclease"/>
    <property type="match status" value="1"/>
</dbReference>
<gene>
    <name evidence="4" type="ORF">IAB14_06220</name>
</gene>
<dbReference type="Proteomes" id="UP000886891">
    <property type="component" value="Unassembled WGS sequence"/>
</dbReference>
<dbReference type="InterPro" id="IPR047187">
    <property type="entry name" value="SF1_C_Upf1"/>
</dbReference>
<evidence type="ECO:0000259" key="3">
    <source>
        <dbReference type="Pfam" id="PF13087"/>
    </source>
</evidence>
<evidence type="ECO:0000313" key="4">
    <source>
        <dbReference type="EMBL" id="HIV00688.1"/>
    </source>
</evidence>
<dbReference type="EMBL" id="DVOH01000049">
    <property type="protein sequence ID" value="HIV00688.1"/>
    <property type="molecule type" value="Genomic_DNA"/>
</dbReference>
<dbReference type="CDD" id="cd17934">
    <property type="entry name" value="DEXXQc_Upf1-like"/>
    <property type="match status" value="1"/>
</dbReference>
<dbReference type="PANTHER" id="PTHR10887">
    <property type="entry name" value="DNA2/NAM7 HELICASE FAMILY"/>
    <property type="match status" value="1"/>
</dbReference>
<dbReference type="Pfam" id="PF10881">
    <property type="entry name" value="DUF2726"/>
    <property type="match status" value="1"/>
</dbReference>
<reference evidence="4" key="2">
    <citation type="journal article" date="2021" name="PeerJ">
        <title>Extensive microbial diversity within the chicken gut microbiome revealed by metagenomics and culture.</title>
        <authorList>
            <person name="Gilroy R."/>
            <person name="Ravi A."/>
            <person name="Getino M."/>
            <person name="Pursley I."/>
            <person name="Horton D.L."/>
            <person name="Alikhan N.F."/>
            <person name="Baker D."/>
            <person name="Gharbi K."/>
            <person name="Hall N."/>
            <person name="Watson M."/>
            <person name="Adriaenssens E.M."/>
            <person name="Foster-Nyarko E."/>
            <person name="Jarju S."/>
            <person name="Secka A."/>
            <person name="Antonio M."/>
            <person name="Oren A."/>
            <person name="Chaudhuri R.R."/>
            <person name="La Ragione R."/>
            <person name="Hildebrand F."/>
            <person name="Pallen M.J."/>
        </authorList>
    </citation>
    <scope>NUCLEOTIDE SEQUENCE</scope>
    <source>
        <strain evidence="4">23406</strain>
    </source>
</reference>
<reference evidence="4" key="1">
    <citation type="submission" date="2020-10" db="EMBL/GenBank/DDBJ databases">
        <authorList>
            <person name="Gilroy R."/>
        </authorList>
    </citation>
    <scope>NUCLEOTIDE SEQUENCE</scope>
    <source>
        <strain evidence="4">23406</strain>
    </source>
</reference>
<protein>
    <submittedName>
        <fullName evidence="4">AAA family ATPase</fullName>
    </submittedName>
</protein>
<dbReference type="CDD" id="cd18808">
    <property type="entry name" value="SF1_C_Upf1"/>
    <property type="match status" value="1"/>
</dbReference>
<dbReference type="Pfam" id="PF13086">
    <property type="entry name" value="AAA_11"/>
    <property type="match status" value="1"/>
</dbReference>
<name>A0A9D1NCN2_9FIRM</name>
<dbReference type="PANTHER" id="PTHR10887:SF495">
    <property type="entry name" value="HELICASE SENATAXIN ISOFORM X1-RELATED"/>
    <property type="match status" value="1"/>
</dbReference>
<dbReference type="InterPro" id="IPR041679">
    <property type="entry name" value="DNA2/NAM7-like_C"/>
</dbReference>
<comment type="caution">
    <text evidence="4">The sequence shown here is derived from an EMBL/GenBank/DDBJ whole genome shotgun (WGS) entry which is preliminary data.</text>
</comment>
<organism evidence="4 5">
    <name type="scientific">Candidatus Stercoripulliclostridium merdipullorum</name>
    <dbReference type="NCBI Taxonomy" id="2840952"/>
    <lineage>
        <taxon>Bacteria</taxon>
        <taxon>Bacillati</taxon>
        <taxon>Bacillota</taxon>
        <taxon>Clostridia</taxon>
        <taxon>Eubacteriales</taxon>
        <taxon>Candidatus Stercoripulliclostridium</taxon>
    </lineage>
</organism>
<dbReference type="GO" id="GO:0004386">
    <property type="term" value="F:helicase activity"/>
    <property type="evidence" value="ECO:0007669"/>
    <property type="project" value="InterPro"/>
</dbReference>
<evidence type="ECO:0000259" key="2">
    <source>
        <dbReference type="Pfam" id="PF13086"/>
    </source>
</evidence>
<feature type="domain" description="DUF2726" evidence="1">
    <location>
        <begin position="647"/>
        <end position="767"/>
    </location>
</feature>